<sequence>MNKQGLNIEFDQIRVHILGKESLPSLNEVFLVISPEEERRTVMLDVPNTEGSAMLITNSRNMGDAMNGAKVGKIGGKKFPKDDLFCNYCKKTSNTKETCWKLHGKPPG</sequence>
<protein>
    <submittedName>
        <fullName evidence="1">Uncharacterized protein</fullName>
    </submittedName>
</protein>
<keyword evidence="2" id="KW-1185">Reference proteome</keyword>
<proteinExistence type="predicted"/>
<dbReference type="PANTHER" id="PTHR34222">
    <property type="entry name" value="GAG_PRE-INTEGRS DOMAIN-CONTAINING PROTEIN"/>
    <property type="match status" value="1"/>
</dbReference>
<name>A0A8X8CM47_POPTO</name>
<comment type="caution">
    <text evidence="1">The sequence shown here is derived from an EMBL/GenBank/DDBJ whole genome shotgun (WGS) entry which is preliminary data.</text>
</comment>
<evidence type="ECO:0000313" key="1">
    <source>
        <dbReference type="EMBL" id="KAG6758887.1"/>
    </source>
</evidence>
<gene>
    <name evidence="1" type="ORF">POTOM_035350</name>
</gene>
<dbReference type="OrthoDB" id="1694758at2759"/>
<evidence type="ECO:0000313" key="2">
    <source>
        <dbReference type="Proteomes" id="UP000886885"/>
    </source>
</evidence>
<dbReference type="Proteomes" id="UP000886885">
    <property type="component" value="Chromosome 10A"/>
</dbReference>
<dbReference type="AlphaFoldDB" id="A0A8X8CM47"/>
<organism evidence="1 2">
    <name type="scientific">Populus tomentosa</name>
    <name type="common">Chinese white poplar</name>
    <dbReference type="NCBI Taxonomy" id="118781"/>
    <lineage>
        <taxon>Eukaryota</taxon>
        <taxon>Viridiplantae</taxon>
        <taxon>Streptophyta</taxon>
        <taxon>Embryophyta</taxon>
        <taxon>Tracheophyta</taxon>
        <taxon>Spermatophyta</taxon>
        <taxon>Magnoliopsida</taxon>
        <taxon>eudicotyledons</taxon>
        <taxon>Gunneridae</taxon>
        <taxon>Pentapetalae</taxon>
        <taxon>rosids</taxon>
        <taxon>fabids</taxon>
        <taxon>Malpighiales</taxon>
        <taxon>Salicaceae</taxon>
        <taxon>Saliceae</taxon>
        <taxon>Populus</taxon>
    </lineage>
</organism>
<accession>A0A8X8CM47</accession>
<reference evidence="1" key="1">
    <citation type="journal article" date="2020" name="bioRxiv">
        <title>Hybrid origin of Populus tomentosa Carr. identified through genome sequencing and phylogenomic analysis.</title>
        <authorList>
            <person name="An X."/>
            <person name="Gao K."/>
            <person name="Chen Z."/>
            <person name="Li J."/>
            <person name="Yang X."/>
            <person name="Yang X."/>
            <person name="Zhou J."/>
            <person name="Guo T."/>
            <person name="Zhao T."/>
            <person name="Huang S."/>
            <person name="Miao D."/>
            <person name="Khan W.U."/>
            <person name="Rao P."/>
            <person name="Ye M."/>
            <person name="Lei B."/>
            <person name="Liao W."/>
            <person name="Wang J."/>
            <person name="Ji L."/>
            <person name="Li Y."/>
            <person name="Guo B."/>
            <person name="Mustafa N.S."/>
            <person name="Li S."/>
            <person name="Yun Q."/>
            <person name="Keller S.R."/>
            <person name="Mao J."/>
            <person name="Zhang R."/>
            <person name="Strauss S.H."/>
        </authorList>
    </citation>
    <scope>NUCLEOTIDE SEQUENCE</scope>
    <source>
        <strain evidence="1">GM15</strain>
        <tissue evidence="1">Leaf</tissue>
    </source>
</reference>
<dbReference type="PANTHER" id="PTHR34222:SF37">
    <property type="entry name" value="RETROTRANSPOSON GAG DOMAIN-CONTAINING PROTEIN"/>
    <property type="match status" value="1"/>
</dbReference>
<dbReference type="EMBL" id="JAAWWB010000019">
    <property type="protein sequence ID" value="KAG6758887.1"/>
    <property type="molecule type" value="Genomic_DNA"/>
</dbReference>